<organism evidence="1">
    <name type="scientific">Mesocestoides corti</name>
    <name type="common">Flatworm</name>
    <dbReference type="NCBI Taxonomy" id="53468"/>
    <lineage>
        <taxon>Eukaryota</taxon>
        <taxon>Metazoa</taxon>
        <taxon>Spiralia</taxon>
        <taxon>Lophotrochozoa</taxon>
        <taxon>Platyhelminthes</taxon>
        <taxon>Cestoda</taxon>
        <taxon>Eucestoda</taxon>
        <taxon>Cyclophyllidea</taxon>
        <taxon>Mesocestoididae</taxon>
        <taxon>Mesocestoides</taxon>
    </lineage>
</organism>
<accession>A0A5K3G195</accession>
<name>A0A5K3G195_MESCO</name>
<dbReference type="WBParaSite" id="MCU_012750-RA">
    <property type="protein sequence ID" value="MCU_012750-RA"/>
    <property type="gene ID" value="MCU_012750"/>
</dbReference>
<evidence type="ECO:0000313" key="1">
    <source>
        <dbReference type="WBParaSite" id="MCU_012750-RA"/>
    </source>
</evidence>
<reference evidence="1" key="1">
    <citation type="submission" date="2019-11" db="UniProtKB">
        <authorList>
            <consortium name="WormBaseParasite"/>
        </authorList>
    </citation>
    <scope>IDENTIFICATION</scope>
</reference>
<sequence>MDQSQARTTRHAPSIRVCLAGHAARYIPHLICVLPWLAAYLPRMPLERRHRID</sequence>
<protein>
    <submittedName>
        <fullName evidence="1">Transposase</fullName>
    </submittedName>
</protein>
<dbReference type="AlphaFoldDB" id="A0A5K3G195"/>
<proteinExistence type="predicted"/>